<keyword evidence="4" id="KW-1133">Transmembrane helix</keyword>
<feature type="domain" description="Rhodanese" evidence="5">
    <location>
        <begin position="191"/>
        <end position="305"/>
    </location>
</feature>
<keyword evidence="3" id="KW-0175">Coiled coil</keyword>
<name>A0A2T5RFL6_9FIRM</name>
<dbReference type="PROSITE" id="PS50206">
    <property type="entry name" value="RHODANESE_3"/>
    <property type="match status" value="2"/>
</dbReference>
<evidence type="ECO:0000256" key="4">
    <source>
        <dbReference type="SAM" id="Phobius"/>
    </source>
</evidence>
<sequence length="307" mass="35003">MNTDKKIILILNSIIIISIFFSFTALAVSERGFENPELLISAAELNEKLENENNRLKIIDVRNSARYLLGHLPEAVSMWSDDFSNPEGWVEGLIAEPEAFSAAAQEKGINNDSEIIVYDENSGIWAARLWWIFRVYGHQNVKILEGGYDNWKAEDFETKMLPNYPEEGNFVVKDVKNEWIVNSDTIAENLDNENFVVLDTRTEAEYLGEETNSGAPRKGRIPNSIHLEWDSVLNEDYTFKSAAELKKLFEENGITKDKEVIAPMCHTGVRAAHSFFALKLIGYENLKLYDESWVGWSSRSDLPVEKK</sequence>
<comment type="caution">
    <text evidence="6">The sequence shown here is derived from an EMBL/GenBank/DDBJ whole genome shotgun (WGS) entry which is preliminary data.</text>
</comment>
<keyword evidence="1 6" id="KW-0808">Transferase</keyword>
<dbReference type="InterPro" id="IPR001763">
    <property type="entry name" value="Rhodanese-like_dom"/>
</dbReference>
<feature type="coiled-coil region" evidence="3">
    <location>
        <begin position="35"/>
        <end position="62"/>
    </location>
</feature>
<evidence type="ECO:0000256" key="1">
    <source>
        <dbReference type="ARBA" id="ARBA00022679"/>
    </source>
</evidence>
<dbReference type="OrthoDB" id="9770030at2"/>
<reference evidence="6 8" key="1">
    <citation type="submission" date="2018-04" db="EMBL/GenBank/DDBJ databases">
        <title>Subsurface microbial communities from deep shales in Ohio and West Virginia, USA.</title>
        <authorList>
            <person name="Wrighton K."/>
        </authorList>
    </citation>
    <scope>NUCLEOTIDE SEQUENCE [LARGE SCALE GENOMIC DNA]</scope>
    <source>
        <strain evidence="7 9">MSL 7</strain>
        <strain evidence="6 8">WC1</strain>
    </source>
</reference>
<gene>
    <name evidence="7" type="ORF">C7957_1329</name>
    <name evidence="6" type="ORF">C8C76_1505</name>
</gene>
<dbReference type="Pfam" id="PF00581">
    <property type="entry name" value="Rhodanese"/>
    <property type="match status" value="2"/>
</dbReference>
<evidence type="ECO:0000259" key="5">
    <source>
        <dbReference type="PROSITE" id="PS50206"/>
    </source>
</evidence>
<dbReference type="InterPro" id="IPR036873">
    <property type="entry name" value="Rhodanese-like_dom_sf"/>
</dbReference>
<dbReference type="SUPFAM" id="SSF52821">
    <property type="entry name" value="Rhodanese/Cell cycle control phosphatase"/>
    <property type="match status" value="2"/>
</dbReference>
<dbReference type="Gene3D" id="3.40.250.10">
    <property type="entry name" value="Rhodanese-like domain"/>
    <property type="match status" value="2"/>
</dbReference>
<evidence type="ECO:0000313" key="9">
    <source>
        <dbReference type="Proteomes" id="UP000295176"/>
    </source>
</evidence>
<evidence type="ECO:0000313" key="6">
    <source>
        <dbReference type="EMBL" id="PTV93135.1"/>
    </source>
</evidence>
<dbReference type="CDD" id="cd01448">
    <property type="entry name" value="TST_Repeat_1"/>
    <property type="match status" value="1"/>
</dbReference>
<organism evidence="6 8">
    <name type="scientific">Halanaerobium saccharolyticum</name>
    <dbReference type="NCBI Taxonomy" id="43595"/>
    <lineage>
        <taxon>Bacteria</taxon>
        <taxon>Bacillati</taxon>
        <taxon>Bacillota</taxon>
        <taxon>Clostridia</taxon>
        <taxon>Halanaerobiales</taxon>
        <taxon>Halanaerobiaceae</taxon>
        <taxon>Halanaerobium</taxon>
    </lineage>
</organism>
<evidence type="ECO:0000256" key="2">
    <source>
        <dbReference type="ARBA" id="ARBA00022737"/>
    </source>
</evidence>
<dbReference type="EMBL" id="SNXX01000032">
    <property type="protein sequence ID" value="TDP88759.1"/>
    <property type="molecule type" value="Genomic_DNA"/>
</dbReference>
<proteinExistence type="predicted"/>
<feature type="domain" description="Rhodanese" evidence="5">
    <location>
        <begin position="52"/>
        <end position="160"/>
    </location>
</feature>
<dbReference type="PANTHER" id="PTHR11364">
    <property type="entry name" value="THIOSULFATE SULFERTANSFERASE"/>
    <property type="match status" value="1"/>
</dbReference>
<dbReference type="SMART" id="SM00450">
    <property type="entry name" value="RHOD"/>
    <property type="match status" value="2"/>
</dbReference>
<keyword evidence="6" id="KW-0670">Pyruvate</keyword>
<accession>A0A2T5RFL6</accession>
<keyword evidence="2" id="KW-0677">Repeat</keyword>
<dbReference type="InterPro" id="IPR045078">
    <property type="entry name" value="TST/MPST-like"/>
</dbReference>
<dbReference type="RefSeq" id="WP_108142641.1">
    <property type="nucleotide sequence ID" value="NZ_QAXS01000050.1"/>
</dbReference>
<dbReference type="PANTHER" id="PTHR11364:SF27">
    <property type="entry name" value="SULFURTRANSFERASE"/>
    <property type="match status" value="1"/>
</dbReference>
<protein>
    <submittedName>
        <fullName evidence="6">Thiosulfate/3-mercaptopyruvate sulfurtransferase</fullName>
    </submittedName>
</protein>
<evidence type="ECO:0000313" key="8">
    <source>
        <dbReference type="Proteomes" id="UP000244089"/>
    </source>
</evidence>
<evidence type="ECO:0000313" key="7">
    <source>
        <dbReference type="EMBL" id="TDP88759.1"/>
    </source>
</evidence>
<feature type="transmembrane region" description="Helical" evidence="4">
    <location>
        <begin position="7"/>
        <end position="28"/>
    </location>
</feature>
<dbReference type="Proteomes" id="UP000295176">
    <property type="component" value="Unassembled WGS sequence"/>
</dbReference>
<keyword evidence="4" id="KW-0472">Membrane</keyword>
<dbReference type="GO" id="GO:0004792">
    <property type="term" value="F:thiosulfate-cyanide sulfurtransferase activity"/>
    <property type="evidence" value="ECO:0007669"/>
    <property type="project" value="TreeGrafter"/>
</dbReference>
<dbReference type="AlphaFoldDB" id="A0A2T5RFL6"/>
<dbReference type="EMBL" id="QAXS01000050">
    <property type="protein sequence ID" value="PTV93135.1"/>
    <property type="molecule type" value="Genomic_DNA"/>
</dbReference>
<evidence type="ECO:0000256" key="3">
    <source>
        <dbReference type="SAM" id="Coils"/>
    </source>
</evidence>
<dbReference type="Proteomes" id="UP000244089">
    <property type="component" value="Unassembled WGS sequence"/>
</dbReference>
<dbReference type="CDD" id="cd01449">
    <property type="entry name" value="TST_Repeat_2"/>
    <property type="match status" value="1"/>
</dbReference>
<keyword evidence="4" id="KW-0812">Transmembrane</keyword>